<evidence type="ECO:0000256" key="1">
    <source>
        <dbReference type="ARBA" id="ARBA00022664"/>
    </source>
</evidence>
<dbReference type="SUPFAM" id="SSF81342">
    <property type="entry name" value="Transmembrane di-heme cytochromes"/>
    <property type="match status" value="1"/>
</dbReference>
<dbReference type="GO" id="GO:0006122">
    <property type="term" value="P:mitochondrial electron transport, ubiquinol to cytochrome c"/>
    <property type="evidence" value="ECO:0007669"/>
    <property type="project" value="TreeGrafter"/>
</dbReference>
<dbReference type="InterPro" id="IPR027434">
    <property type="entry name" value="Homing_endonucl"/>
</dbReference>
<dbReference type="Gene3D" id="1.20.810.10">
    <property type="entry name" value="Cytochrome Bc1 Complex, Chain C"/>
    <property type="match status" value="1"/>
</dbReference>
<dbReference type="PANTHER" id="PTHR19271:SF16">
    <property type="entry name" value="CYTOCHROME B"/>
    <property type="match status" value="1"/>
</dbReference>
<dbReference type="FunCoup" id="C7U018">
    <property type="interactions" value="116"/>
</dbReference>
<dbReference type="GO" id="GO:0005739">
    <property type="term" value="C:mitochondrion"/>
    <property type="evidence" value="ECO:0007669"/>
    <property type="project" value="GOC"/>
</dbReference>
<keyword evidence="5" id="KW-0378">Hydrolase</keyword>
<keyword evidence="1" id="KW-0507">mRNA processing</keyword>
<dbReference type="GeneID" id="8454056"/>
<dbReference type="SUPFAM" id="SSF55608">
    <property type="entry name" value="Homing endonucleases"/>
    <property type="match status" value="2"/>
</dbReference>
<feature type="transmembrane region" description="Helical" evidence="3">
    <location>
        <begin position="147"/>
        <end position="169"/>
    </location>
</feature>
<dbReference type="Gene3D" id="3.10.28.10">
    <property type="entry name" value="Homing endonucleases"/>
    <property type="match status" value="2"/>
</dbReference>
<proteinExistence type="predicted"/>
<dbReference type="GO" id="GO:0008121">
    <property type="term" value="F:quinol-cytochrome-c reductase activity"/>
    <property type="evidence" value="ECO:0007669"/>
    <property type="project" value="TreeGrafter"/>
</dbReference>
<dbReference type="RefSeq" id="YP_003204904.1">
    <property type="nucleotide sequence ID" value="NC_013255.1"/>
</dbReference>
<keyword evidence="2" id="KW-0508">mRNA splicing</keyword>
<dbReference type="InParanoid" id="C7U018"/>
<protein>
    <submittedName>
        <fullName evidence="5">Endonuclease, COB group I intron encoded</fullName>
    </submittedName>
</protein>
<dbReference type="STRING" id="559304.C7U018"/>
<keyword evidence="3" id="KW-1133">Transmembrane helix</keyword>
<keyword evidence="5" id="KW-0540">Nuclease</keyword>
<name>C7U018_PICSO</name>
<dbReference type="InterPro" id="IPR005797">
    <property type="entry name" value="Cyt_b/b6_N"/>
</dbReference>
<dbReference type="GO" id="GO:0008380">
    <property type="term" value="P:RNA splicing"/>
    <property type="evidence" value="ECO:0007669"/>
    <property type="project" value="UniProtKB-KW"/>
</dbReference>
<feature type="transmembrane region" description="Helical" evidence="3">
    <location>
        <begin position="193"/>
        <end position="213"/>
    </location>
</feature>
<feature type="transmembrane region" description="Helical" evidence="3">
    <location>
        <begin position="112"/>
        <end position="135"/>
    </location>
</feature>
<feature type="domain" description="Cytochrome b/b6 N-terminal region profile" evidence="4">
    <location>
        <begin position="1"/>
        <end position="225"/>
    </location>
</feature>
<evidence type="ECO:0000256" key="2">
    <source>
        <dbReference type="ARBA" id="ARBA00023187"/>
    </source>
</evidence>
<dbReference type="InterPro" id="IPR004860">
    <property type="entry name" value="LAGLIDADG_dom"/>
</dbReference>
<keyword evidence="5" id="KW-0496">Mitochondrion</keyword>
<keyword evidence="5" id="KW-0255">Endonuclease</keyword>
<keyword evidence="3" id="KW-0812">Transmembrane</keyword>
<dbReference type="Pfam" id="PF00961">
    <property type="entry name" value="LAGLIDADG_1"/>
    <property type="match status" value="2"/>
</dbReference>
<dbReference type="PANTHER" id="PTHR19271">
    <property type="entry name" value="CYTOCHROME B"/>
    <property type="match status" value="1"/>
</dbReference>
<dbReference type="EMBL" id="FN356025">
    <property type="protein sequence ID" value="CAY39274.1"/>
    <property type="molecule type" value="Genomic_DNA"/>
</dbReference>
<gene>
    <name evidence="5" type="primary">bi3</name>
</gene>
<keyword evidence="3" id="KW-0472">Membrane</keyword>
<dbReference type="AlphaFoldDB" id="C7U018"/>
<reference evidence="5" key="1">
    <citation type="journal article" date="2009" name="FEMS Yeast Res.">
        <title>The complete mitochondrial genome of the yeast Pichia sorbitophila.</title>
        <authorList>
            <person name="Jung P.P."/>
            <person name="Schacherer J."/>
            <person name="Souciet J.-L."/>
            <person name="Potier S."/>
            <person name="Wincker P."/>
            <person name="de Montigny J."/>
        </authorList>
    </citation>
    <scope>NUCLEOTIDE SEQUENCE [LARGE SCALE GENOMIC DNA]</scope>
    <source>
        <strain evidence="5">ATCC MYA-4447 / BCRC 22081 / CBS 7064 / NBRC 10061 / NRRL Y-12695</strain>
    </source>
</reference>
<evidence type="ECO:0000259" key="4">
    <source>
        <dbReference type="PROSITE" id="PS51002"/>
    </source>
</evidence>
<dbReference type="GO" id="GO:0006397">
    <property type="term" value="P:mRNA processing"/>
    <property type="evidence" value="ECO:0007669"/>
    <property type="project" value="UniProtKB-KW"/>
</dbReference>
<dbReference type="GO" id="GO:0004519">
    <property type="term" value="F:endonuclease activity"/>
    <property type="evidence" value="ECO:0007669"/>
    <property type="project" value="UniProtKB-KW"/>
</dbReference>
<dbReference type="PROSITE" id="PS51002">
    <property type="entry name" value="CYTB_NTER"/>
    <property type="match status" value="1"/>
</dbReference>
<feature type="transmembrane region" description="Helical" evidence="3">
    <location>
        <begin position="76"/>
        <end position="97"/>
    </location>
</feature>
<sequence length="516" mass="60474">MTMRKSNPYLTLVNSYTMDSPQPTSMNYWWNLGSLTGLCTVMQMASGTFTAMHYSSNMELAFNSVEHIMRDVNAGWLIRYMHANGASFFFMCLYMHMGKALYYGSYKTPRVLVWSVGVVIFILTMATAFMGYCLVYGQMSHWGATVMTNLLSAMPFIGGDLMKVIWGGFKEFEEPYYSDMMLKILTDAGTSPMWYIFIMTGFMYHMINMLMCVKIMMTRGQSAVVKYINHKITNFATQRTNARDTILNNKYIKPQYKQYNDYIYAYIVGTMEGDGWFSMSKKGKYLTYELGLELNIRDIKLLYKIKNMLGVGMMKTHTKKNIKGLDLEFAILSMRNKKHLKDVMMPIFDKYPMLTLKQHDYLRFKNNLLNDIMYYEDLMPYKRINTPLYKKEEMMNKDYFPSWLVGFIEAEGSFGTYTVNQDNSQVAYFEMSQSYDMLILESIKQYLKITSNMHNYKLKTTSIRGMENLMKFMNNTKVTYGGIKLLGYKKMQYLYFTKSLRSIPKYNNKLNMPNIY</sequence>
<dbReference type="InterPro" id="IPR048259">
    <property type="entry name" value="Cytochrome_b_N_euk/bac"/>
</dbReference>
<dbReference type="CDD" id="cd00284">
    <property type="entry name" value="Cytochrome_b_N"/>
    <property type="match status" value="1"/>
</dbReference>
<dbReference type="Pfam" id="PF00033">
    <property type="entry name" value="Cytochrome_B"/>
    <property type="match status" value="1"/>
</dbReference>
<accession>C7U018</accession>
<dbReference type="InterPro" id="IPR027387">
    <property type="entry name" value="Cytb/b6-like_sf"/>
</dbReference>
<organism>
    <name type="scientific">Pichia sorbitophila (strain ATCC MYA-4447 / BCRC 22081 / CBS 7064 / NBRC 10061 / NRRL Y-12695)</name>
    <name type="common">Hybrid yeast</name>
    <dbReference type="NCBI Taxonomy" id="559304"/>
    <lineage>
        <taxon>Eukaryota</taxon>
        <taxon>Fungi</taxon>
        <taxon>Dikarya</taxon>
        <taxon>Ascomycota</taxon>
        <taxon>Saccharomycotina</taxon>
        <taxon>Pichiomycetes</taxon>
        <taxon>Debaryomycetaceae</taxon>
        <taxon>Millerozyma</taxon>
    </lineage>
</organism>
<geneLocation type="mitochondrion" evidence="5"/>
<dbReference type="GO" id="GO:0016020">
    <property type="term" value="C:membrane"/>
    <property type="evidence" value="ECO:0007669"/>
    <property type="project" value="InterPro"/>
</dbReference>
<dbReference type="GO" id="GO:0016491">
    <property type="term" value="F:oxidoreductase activity"/>
    <property type="evidence" value="ECO:0007669"/>
    <property type="project" value="InterPro"/>
</dbReference>
<evidence type="ECO:0000256" key="3">
    <source>
        <dbReference type="SAM" id="Phobius"/>
    </source>
</evidence>
<evidence type="ECO:0000313" key="5">
    <source>
        <dbReference type="EMBL" id="CAY39274.1"/>
    </source>
</evidence>
<dbReference type="InterPro" id="IPR016174">
    <property type="entry name" value="Di-haem_cyt_TM"/>
</dbReference>